<dbReference type="OrthoDB" id="1342792at2"/>
<feature type="domain" description="RNA polymerase sigma-70 region 2" evidence="7">
    <location>
        <begin position="28"/>
        <end position="91"/>
    </location>
</feature>
<comment type="function">
    <text evidence="6">Sigma factors are initiation factors that promote the attachment of RNA polymerase to specific initiation sites and are then released. Sigma-S contributes to the protection against external stress, thus playing a role in cellular fitness and survival.</text>
</comment>
<evidence type="ECO:0000259" key="8">
    <source>
        <dbReference type="Pfam" id="PF08281"/>
    </source>
</evidence>
<reference evidence="10" key="1">
    <citation type="submission" date="2016-10" db="EMBL/GenBank/DDBJ databases">
        <authorList>
            <person name="Varghese N."/>
            <person name="Submissions S."/>
        </authorList>
    </citation>
    <scope>NUCLEOTIDE SEQUENCE [LARGE SCALE GENOMIC DNA]</scope>
    <source>
        <strain evidence="10">DSM 22361</strain>
    </source>
</reference>
<evidence type="ECO:0000256" key="6">
    <source>
        <dbReference type="ARBA" id="ARBA00024701"/>
    </source>
</evidence>
<evidence type="ECO:0000256" key="3">
    <source>
        <dbReference type="ARBA" id="ARBA00023015"/>
    </source>
</evidence>
<dbReference type="PANTHER" id="PTHR43133:SF46">
    <property type="entry name" value="RNA POLYMERASE SIGMA-70 FACTOR ECF SUBFAMILY"/>
    <property type="match status" value="1"/>
</dbReference>
<dbReference type="SUPFAM" id="SSF88946">
    <property type="entry name" value="Sigma2 domain of RNA polymerase sigma factors"/>
    <property type="match status" value="1"/>
</dbReference>
<evidence type="ECO:0000256" key="2">
    <source>
        <dbReference type="ARBA" id="ARBA00021245"/>
    </source>
</evidence>
<dbReference type="Pfam" id="PF04542">
    <property type="entry name" value="Sigma70_r2"/>
    <property type="match status" value="1"/>
</dbReference>
<comment type="similarity">
    <text evidence="1">Belongs to the sigma-70 factor family.</text>
</comment>
<evidence type="ECO:0000256" key="5">
    <source>
        <dbReference type="ARBA" id="ARBA00023163"/>
    </source>
</evidence>
<dbReference type="Gene3D" id="1.10.10.10">
    <property type="entry name" value="Winged helix-like DNA-binding domain superfamily/Winged helix DNA-binding domain"/>
    <property type="match status" value="1"/>
</dbReference>
<dbReference type="InterPro" id="IPR007627">
    <property type="entry name" value="RNA_pol_sigma70_r2"/>
</dbReference>
<dbReference type="InterPro" id="IPR016032">
    <property type="entry name" value="Sig_transdc_resp-reg_C-effctor"/>
</dbReference>
<dbReference type="GO" id="GO:0016987">
    <property type="term" value="F:sigma factor activity"/>
    <property type="evidence" value="ECO:0007669"/>
    <property type="project" value="UniProtKB-KW"/>
</dbReference>
<dbReference type="InterPro" id="IPR000792">
    <property type="entry name" value="Tscrpt_reg_LuxR_C"/>
</dbReference>
<organism evidence="9 10">
    <name type="scientific">Sphingobacterium lactis</name>
    <dbReference type="NCBI Taxonomy" id="797291"/>
    <lineage>
        <taxon>Bacteria</taxon>
        <taxon>Pseudomonadati</taxon>
        <taxon>Bacteroidota</taxon>
        <taxon>Sphingobacteriia</taxon>
        <taxon>Sphingobacteriales</taxon>
        <taxon>Sphingobacteriaceae</taxon>
        <taxon>Sphingobacterium</taxon>
    </lineage>
</organism>
<keyword evidence="10" id="KW-1185">Reference proteome</keyword>
<dbReference type="GO" id="GO:0003677">
    <property type="term" value="F:DNA binding"/>
    <property type="evidence" value="ECO:0007669"/>
    <property type="project" value="InterPro"/>
</dbReference>
<keyword evidence="3" id="KW-0805">Transcription regulation</keyword>
<keyword evidence="5" id="KW-0804">Transcription</keyword>
<dbReference type="InterPro" id="IPR036388">
    <property type="entry name" value="WH-like_DNA-bd_sf"/>
</dbReference>
<dbReference type="AlphaFoldDB" id="A0A1H5TUT2"/>
<proteinExistence type="inferred from homology"/>
<dbReference type="InterPro" id="IPR013249">
    <property type="entry name" value="RNA_pol_sigma70_r4_t2"/>
</dbReference>
<dbReference type="GO" id="GO:0006352">
    <property type="term" value="P:DNA-templated transcription initiation"/>
    <property type="evidence" value="ECO:0007669"/>
    <property type="project" value="InterPro"/>
</dbReference>
<feature type="domain" description="RNA polymerase sigma factor 70 region 4 type 2" evidence="8">
    <location>
        <begin position="124"/>
        <end position="173"/>
    </location>
</feature>
<dbReference type="EMBL" id="FNUT01000002">
    <property type="protein sequence ID" value="SEF66546.1"/>
    <property type="molecule type" value="Genomic_DNA"/>
</dbReference>
<dbReference type="Gene3D" id="1.10.1740.10">
    <property type="match status" value="1"/>
</dbReference>
<evidence type="ECO:0000256" key="4">
    <source>
        <dbReference type="ARBA" id="ARBA00023082"/>
    </source>
</evidence>
<accession>A0A1H5TUT2</accession>
<dbReference type="InterPro" id="IPR014284">
    <property type="entry name" value="RNA_pol_sigma-70_dom"/>
</dbReference>
<evidence type="ECO:0000256" key="1">
    <source>
        <dbReference type="ARBA" id="ARBA00007788"/>
    </source>
</evidence>
<keyword evidence="4" id="KW-0731">Sigma factor</keyword>
<evidence type="ECO:0000313" key="10">
    <source>
        <dbReference type="Proteomes" id="UP000236731"/>
    </source>
</evidence>
<dbReference type="PRINTS" id="PR00038">
    <property type="entry name" value="HTHLUXR"/>
</dbReference>
<dbReference type="InterPro" id="IPR039425">
    <property type="entry name" value="RNA_pol_sigma-70-like"/>
</dbReference>
<dbReference type="NCBIfam" id="TIGR02937">
    <property type="entry name" value="sigma70-ECF"/>
    <property type="match status" value="1"/>
</dbReference>
<sequence>MPTNYLIYSDEELFDFVIQNNEQAFVTLYNRYKRPLVDFALNKLDAEEVEDIIHDLFTKLWVNRSEIKINTLFKSYIYKSLRNRIVDFIAHQVNEKKYLDSLAFFGEHIFEQTDYSIREKQFLNELNRLIEKYNPNEKEILKLRMDGYSNQEIADILHLSEKTVRNKYSLIIKDLQGKIKVLSAIFFF</sequence>
<dbReference type="InterPro" id="IPR013325">
    <property type="entry name" value="RNA_pol_sigma_r2"/>
</dbReference>
<gene>
    <name evidence="9" type="ORF">SAMN05421877_10287</name>
</gene>
<name>A0A1H5TUT2_9SPHI</name>
<evidence type="ECO:0000313" key="9">
    <source>
        <dbReference type="EMBL" id="SEF66546.1"/>
    </source>
</evidence>
<dbReference type="Proteomes" id="UP000236731">
    <property type="component" value="Unassembled WGS sequence"/>
</dbReference>
<dbReference type="RefSeq" id="WP_103905119.1">
    <property type="nucleotide sequence ID" value="NZ_CP049246.1"/>
</dbReference>
<protein>
    <recommendedName>
        <fullName evidence="2">RNA polymerase sigma factor SigS</fullName>
    </recommendedName>
</protein>
<dbReference type="Pfam" id="PF08281">
    <property type="entry name" value="Sigma70_r4_2"/>
    <property type="match status" value="1"/>
</dbReference>
<dbReference type="CDD" id="cd06170">
    <property type="entry name" value="LuxR_C_like"/>
    <property type="match status" value="1"/>
</dbReference>
<evidence type="ECO:0000259" key="7">
    <source>
        <dbReference type="Pfam" id="PF04542"/>
    </source>
</evidence>
<dbReference type="SUPFAM" id="SSF46894">
    <property type="entry name" value="C-terminal effector domain of the bipartite response regulators"/>
    <property type="match status" value="1"/>
</dbReference>
<dbReference type="PANTHER" id="PTHR43133">
    <property type="entry name" value="RNA POLYMERASE ECF-TYPE SIGMA FACTO"/>
    <property type="match status" value="1"/>
</dbReference>